<protein>
    <submittedName>
        <fullName evidence="2">Uncharacterized protein</fullName>
    </submittedName>
</protein>
<gene>
    <name evidence="2" type="ORF">SAMN04244550_01184</name>
</gene>
<feature type="compositionally biased region" description="Polar residues" evidence="1">
    <location>
        <begin position="38"/>
        <end position="58"/>
    </location>
</feature>
<evidence type="ECO:0000256" key="1">
    <source>
        <dbReference type="SAM" id="MobiDB-lite"/>
    </source>
</evidence>
<accession>A0A1G7G9R9</accession>
<feature type="region of interest" description="Disordered" evidence="1">
    <location>
        <begin position="18"/>
        <end position="58"/>
    </location>
</feature>
<name>A0A1G7G9R9_RHOCA</name>
<organism evidence="2 3">
    <name type="scientific">Rhodobacter capsulatus</name>
    <name type="common">Rhodopseudomonas capsulata</name>
    <dbReference type="NCBI Taxonomy" id="1061"/>
    <lineage>
        <taxon>Bacteria</taxon>
        <taxon>Pseudomonadati</taxon>
        <taxon>Pseudomonadota</taxon>
        <taxon>Alphaproteobacteria</taxon>
        <taxon>Rhodobacterales</taxon>
        <taxon>Rhodobacter group</taxon>
        <taxon>Rhodobacter</taxon>
    </lineage>
</organism>
<dbReference type="RefSeq" id="WP_160320022.1">
    <property type="nucleotide sequence ID" value="NZ_CP061202.1"/>
</dbReference>
<dbReference type="EMBL" id="FNAY01000004">
    <property type="protein sequence ID" value="SDE84894.1"/>
    <property type="molecule type" value="Genomic_DNA"/>
</dbReference>
<sequence>MGYSTPKKQLDLKEFLAQPAKKPPYRNGLSFRKVGTQARGSTVPAATTPKTSDGAQDS</sequence>
<dbReference type="AlphaFoldDB" id="A0A1G7G9R9"/>
<evidence type="ECO:0000313" key="2">
    <source>
        <dbReference type="EMBL" id="SDE84894.1"/>
    </source>
</evidence>
<dbReference type="Proteomes" id="UP000183812">
    <property type="component" value="Unassembled WGS sequence"/>
</dbReference>
<reference evidence="2 3" key="1">
    <citation type="submission" date="2016-10" db="EMBL/GenBank/DDBJ databases">
        <authorList>
            <person name="de Groot N.N."/>
        </authorList>
    </citation>
    <scope>NUCLEOTIDE SEQUENCE [LARGE SCALE GENOMIC DNA]</scope>
    <source>
        <strain evidence="3">DSM 938 / 37b4</strain>
    </source>
</reference>
<evidence type="ECO:0000313" key="3">
    <source>
        <dbReference type="Proteomes" id="UP000183812"/>
    </source>
</evidence>
<proteinExistence type="predicted"/>